<dbReference type="GO" id="GO:1904263">
    <property type="term" value="P:positive regulation of TORC1 signaling"/>
    <property type="evidence" value="ECO:0007669"/>
    <property type="project" value="TreeGrafter"/>
</dbReference>
<dbReference type="InterPro" id="IPR001680">
    <property type="entry name" value="WD40_rpt"/>
</dbReference>
<evidence type="ECO:0000256" key="1">
    <source>
        <dbReference type="ARBA" id="ARBA00022574"/>
    </source>
</evidence>
<keyword evidence="5" id="KW-1185">Reference proteome</keyword>
<dbReference type="PANTHER" id="PTHR46170">
    <property type="entry name" value="GATOR COMPLEX PROTEIN WDR59"/>
    <property type="match status" value="1"/>
</dbReference>
<proteinExistence type="predicted"/>
<dbReference type="GO" id="GO:0034198">
    <property type="term" value="P:cellular response to amino acid starvation"/>
    <property type="evidence" value="ECO:0007669"/>
    <property type="project" value="TreeGrafter"/>
</dbReference>
<feature type="repeat" description="WD" evidence="3">
    <location>
        <begin position="121"/>
        <end position="163"/>
    </location>
</feature>
<keyword evidence="1 3" id="KW-0853">WD repeat</keyword>
<dbReference type="SMART" id="SM00320">
    <property type="entry name" value="WD40"/>
    <property type="match status" value="6"/>
</dbReference>
<name>A0A1V9YH25_9STRA</name>
<dbReference type="GO" id="GO:0035859">
    <property type="term" value="C:Seh1-associated complex"/>
    <property type="evidence" value="ECO:0007669"/>
    <property type="project" value="TreeGrafter"/>
</dbReference>
<dbReference type="InterPro" id="IPR049567">
    <property type="entry name" value="WDR59-like"/>
</dbReference>
<evidence type="ECO:0000256" key="3">
    <source>
        <dbReference type="PROSITE-ProRule" id="PRU00221"/>
    </source>
</evidence>
<dbReference type="GO" id="GO:0005774">
    <property type="term" value="C:vacuolar membrane"/>
    <property type="evidence" value="ECO:0007669"/>
    <property type="project" value="TreeGrafter"/>
</dbReference>
<dbReference type="SUPFAM" id="SSF50978">
    <property type="entry name" value="WD40 repeat-like"/>
    <property type="match status" value="1"/>
</dbReference>
<sequence>MLLGDSAQAWNESTIHNDLSVKIEVNASTLSVDATGTLGVLAARKGLYVIDLESPYQPSRTLHHQTKWDVTVVKCNPHVPYKGVVASTSNHNTLLWNIDHSSSVNGFPGILASHQPQMATLRAHTRPVSDVAWSPSEPTILATCSADTKTHLWDIRTPQKPVQTLCAFTTSATQVEWNKLDPTTLATAHDGEVRVWDTRSCDKPTAIITAHMQKIYGLDWSPNNMHELVTCSEDKQIKFWDVTQPRVCQGCLVTGAPVWRARYTPFGDGLVTTSHRQDNIIRLWSLNHESNQIEPKLVHDFVGHRDLVKGFVWRSHEHTFQLISWSKNQELRMWRMDRAHLEACGLTTSKTLMTTEPEVRSRSEASHPVFKFDLASLKSDFVINTLPDISVSFQWNPQNILSLVDDEIEEESANVLDNTKEKEADTTTTTKTPDVGQDLKAENAIPYPFYGGARFSGPNVLVMFNSKGVNAADKMTSNGKSTQLPRSYVGTVKFSDGIVGLNGIA</sequence>
<reference evidence="4 5" key="1">
    <citation type="journal article" date="2014" name="Genome Biol. Evol.">
        <title>The secreted proteins of Achlya hypogyna and Thraustotheca clavata identify the ancestral oomycete secretome and reveal gene acquisitions by horizontal gene transfer.</title>
        <authorList>
            <person name="Misner I."/>
            <person name="Blouin N."/>
            <person name="Leonard G."/>
            <person name="Richards T.A."/>
            <person name="Lane C.E."/>
        </authorList>
    </citation>
    <scope>NUCLEOTIDE SEQUENCE [LARGE SCALE GENOMIC DNA]</scope>
    <source>
        <strain evidence="4 5">ATCC 34112</strain>
    </source>
</reference>
<dbReference type="InterPro" id="IPR015943">
    <property type="entry name" value="WD40/YVTN_repeat-like_dom_sf"/>
</dbReference>
<comment type="caution">
    <text evidence="4">The sequence shown here is derived from an EMBL/GenBank/DDBJ whole genome shotgun (WGS) entry which is preliminary data.</text>
</comment>
<dbReference type="EMBL" id="JNBS01003914">
    <property type="protein sequence ID" value="OQR85019.1"/>
    <property type="molecule type" value="Genomic_DNA"/>
</dbReference>
<dbReference type="InterPro" id="IPR036322">
    <property type="entry name" value="WD40_repeat_dom_sf"/>
</dbReference>
<keyword evidence="2" id="KW-0677">Repeat</keyword>
<dbReference type="Proteomes" id="UP000243217">
    <property type="component" value="Unassembled WGS sequence"/>
</dbReference>
<dbReference type="PROSITE" id="PS00678">
    <property type="entry name" value="WD_REPEATS_1"/>
    <property type="match status" value="3"/>
</dbReference>
<dbReference type="AlphaFoldDB" id="A0A1V9YH25"/>
<dbReference type="GO" id="GO:0035591">
    <property type="term" value="F:signaling adaptor activity"/>
    <property type="evidence" value="ECO:0007669"/>
    <property type="project" value="TreeGrafter"/>
</dbReference>
<dbReference type="PANTHER" id="PTHR46170:SF1">
    <property type="entry name" value="GATOR COMPLEX PROTEIN WDR59"/>
    <property type="match status" value="1"/>
</dbReference>
<feature type="non-terminal residue" evidence="4">
    <location>
        <position position="505"/>
    </location>
</feature>
<dbReference type="Pfam" id="PF00400">
    <property type="entry name" value="WD40"/>
    <property type="match status" value="2"/>
</dbReference>
<evidence type="ECO:0000313" key="4">
    <source>
        <dbReference type="EMBL" id="OQR85019.1"/>
    </source>
</evidence>
<feature type="repeat" description="WD" evidence="3">
    <location>
        <begin position="208"/>
        <end position="242"/>
    </location>
</feature>
<dbReference type="InterPro" id="IPR019775">
    <property type="entry name" value="WD40_repeat_CS"/>
</dbReference>
<evidence type="ECO:0000256" key="2">
    <source>
        <dbReference type="ARBA" id="ARBA00022737"/>
    </source>
</evidence>
<dbReference type="PROSITE" id="PS50082">
    <property type="entry name" value="WD_REPEATS_2"/>
    <property type="match status" value="2"/>
</dbReference>
<organism evidence="4 5">
    <name type="scientific">Thraustotheca clavata</name>
    <dbReference type="NCBI Taxonomy" id="74557"/>
    <lineage>
        <taxon>Eukaryota</taxon>
        <taxon>Sar</taxon>
        <taxon>Stramenopiles</taxon>
        <taxon>Oomycota</taxon>
        <taxon>Saprolegniomycetes</taxon>
        <taxon>Saprolegniales</taxon>
        <taxon>Achlyaceae</taxon>
        <taxon>Thraustotheca</taxon>
    </lineage>
</organism>
<dbReference type="OrthoDB" id="311712at2759"/>
<gene>
    <name evidence="4" type="ORF">THRCLA_10793</name>
</gene>
<accession>A0A1V9YH25</accession>
<dbReference type="PROSITE" id="PS50294">
    <property type="entry name" value="WD_REPEATS_REGION"/>
    <property type="match status" value="2"/>
</dbReference>
<dbReference type="STRING" id="74557.A0A1V9YH25"/>
<dbReference type="Gene3D" id="2.130.10.10">
    <property type="entry name" value="YVTN repeat-like/Quinoprotein amine dehydrogenase"/>
    <property type="match status" value="2"/>
</dbReference>
<protein>
    <submittedName>
        <fullName evidence="4">Uncharacterized protein</fullName>
    </submittedName>
</protein>
<evidence type="ECO:0000313" key="5">
    <source>
        <dbReference type="Proteomes" id="UP000243217"/>
    </source>
</evidence>